<keyword evidence="4" id="KW-1185">Reference proteome</keyword>
<evidence type="ECO:0000256" key="2">
    <source>
        <dbReference type="SAM" id="Phobius"/>
    </source>
</evidence>
<evidence type="ECO:0000313" key="3">
    <source>
        <dbReference type="EMBL" id="RVT50599.1"/>
    </source>
</evidence>
<name>A0A3S3SBH9_9BURK</name>
<accession>A0A3S3SBH9</accession>
<protein>
    <recommendedName>
        <fullName evidence="5">YHS domain-containing protein</fullName>
    </recommendedName>
</protein>
<feature type="transmembrane region" description="Helical" evidence="2">
    <location>
        <begin position="6"/>
        <end position="26"/>
    </location>
</feature>
<feature type="region of interest" description="Disordered" evidence="1">
    <location>
        <begin position="31"/>
        <end position="68"/>
    </location>
</feature>
<keyword evidence="2" id="KW-1133">Transmembrane helix</keyword>
<dbReference type="AlphaFoldDB" id="A0A3S3SBH9"/>
<evidence type="ECO:0000313" key="4">
    <source>
        <dbReference type="Proteomes" id="UP000288178"/>
    </source>
</evidence>
<dbReference type="EMBL" id="SACT01000005">
    <property type="protein sequence ID" value="RVT50599.1"/>
    <property type="molecule type" value="Genomic_DNA"/>
</dbReference>
<dbReference type="Proteomes" id="UP000288178">
    <property type="component" value="Unassembled WGS sequence"/>
</dbReference>
<keyword evidence="2" id="KW-0472">Membrane</keyword>
<keyword evidence="2" id="KW-0812">Transmembrane</keyword>
<organism evidence="3 4">
    <name type="scientific">Rubrivivax albus</name>
    <dbReference type="NCBI Taxonomy" id="2499835"/>
    <lineage>
        <taxon>Bacteria</taxon>
        <taxon>Pseudomonadati</taxon>
        <taxon>Pseudomonadota</taxon>
        <taxon>Betaproteobacteria</taxon>
        <taxon>Burkholderiales</taxon>
        <taxon>Sphaerotilaceae</taxon>
        <taxon>Rubrivivax</taxon>
    </lineage>
</organism>
<gene>
    <name evidence="3" type="ORF">ENE75_16545</name>
</gene>
<comment type="caution">
    <text evidence="3">The sequence shown here is derived from an EMBL/GenBank/DDBJ whole genome shotgun (WGS) entry which is preliminary data.</text>
</comment>
<dbReference type="RefSeq" id="WP_128199415.1">
    <property type="nucleotide sequence ID" value="NZ_SACT01000005.1"/>
</dbReference>
<evidence type="ECO:0000256" key="1">
    <source>
        <dbReference type="SAM" id="MobiDB-lite"/>
    </source>
</evidence>
<sequence length="113" mass="12238">MSPTALNWTIFALSFAVFGIWLAAWLRRRNGGGHDDDRARPRRAGSPGGHPRSTPPAPTPGVEPVSGVPLDMTTALPWFHRGTVYFFATEASRARFTARTSASPSSSQLEDCP</sequence>
<proteinExistence type="predicted"/>
<reference evidence="3 4" key="1">
    <citation type="submission" date="2019-01" db="EMBL/GenBank/DDBJ databases">
        <authorList>
            <person name="Chen W.-M."/>
        </authorList>
    </citation>
    <scope>NUCLEOTIDE SEQUENCE [LARGE SCALE GENOMIC DNA]</scope>
    <source>
        <strain evidence="3 4">ICH-3</strain>
    </source>
</reference>
<evidence type="ECO:0008006" key="5">
    <source>
        <dbReference type="Google" id="ProtNLM"/>
    </source>
</evidence>